<dbReference type="EMBL" id="JBBPBM010000032">
    <property type="protein sequence ID" value="KAK8533925.1"/>
    <property type="molecule type" value="Genomic_DNA"/>
</dbReference>
<organism evidence="1 2">
    <name type="scientific">Hibiscus sabdariffa</name>
    <name type="common">roselle</name>
    <dbReference type="NCBI Taxonomy" id="183260"/>
    <lineage>
        <taxon>Eukaryota</taxon>
        <taxon>Viridiplantae</taxon>
        <taxon>Streptophyta</taxon>
        <taxon>Embryophyta</taxon>
        <taxon>Tracheophyta</taxon>
        <taxon>Spermatophyta</taxon>
        <taxon>Magnoliopsida</taxon>
        <taxon>eudicotyledons</taxon>
        <taxon>Gunneridae</taxon>
        <taxon>Pentapetalae</taxon>
        <taxon>rosids</taxon>
        <taxon>malvids</taxon>
        <taxon>Malvales</taxon>
        <taxon>Malvaceae</taxon>
        <taxon>Malvoideae</taxon>
        <taxon>Hibiscus</taxon>
    </lineage>
</organism>
<evidence type="ECO:0000313" key="2">
    <source>
        <dbReference type="Proteomes" id="UP001472677"/>
    </source>
</evidence>
<sequence length="96" mass="10501">MRLSATIIGVTLLSLGNDAFNVFVGVVSFIRFGNGCVGLKSVLGGAFFVSSDVGVIMARRLSEKEAEVEKAMRRKADKEEVMTVGGDERRVRYKQE</sequence>
<keyword evidence="2" id="KW-1185">Reference proteome</keyword>
<protein>
    <submittedName>
        <fullName evidence="1">Uncharacterized protein</fullName>
    </submittedName>
</protein>
<proteinExistence type="predicted"/>
<dbReference type="Proteomes" id="UP001472677">
    <property type="component" value="Unassembled WGS sequence"/>
</dbReference>
<accession>A0ABR2DAI8</accession>
<reference evidence="1 2" key="1">
    <citation type="journal article" date="2024" name="G3 (Bethesda)">
        <title>Genome assembly of Hibiscus sabdariffa L. provides insights into metabolisms of medicinal natural products.</title>
        <authorList>
            <person name="Kim T."/>
        </authorList>
    </citation>
    <scope>NUCLEOTIDE SEQUENCE [LARGE SCALE GENOMIC DNA]</scope>
    <source>
        <strain evidence="1">TK-2024</strain>
        <tissue evidence="1">Old leaves</tissue>
    </source>
</reference>
<gene>
    <name evidence="1" type="ORF">V6N12_047327</name>
</gene>
<comment type="caution">
    <text evidence="1">The sequence shown here is derived from an EMBL/GenBank/DDBJ whole genome shotgun (WGS) entry which is preliminary data.</text>
</comment>
<name>A0ABR2DAI8_9ROSI</name>
<evidence type="ECO:0000313" key="1">
    <source>
        <dbReference type="EMBL" id="KAK8533925.1"/>
    </source>
</evidence>